<dbReference type="InterPro" id="IPR018392">
    <property type="entry name" value="LysM"/>
</dbReference>
<protein>
    <submittedName>
        <fullName evidence="6">Peptidoglycan-binding protein LysM</fullName>
    </submittedName>
</protein>
<dbReference type="Gene3D" id="1.10.530.10">
    <property type="match status" value="1"/>
</dbReference>
<keyword evidence="4" id="KW-0732">Signal</keyword>
<evidence type="ECO:0000313" key="7">
    <source>
        <dbReference type="Proteomes" id="UP000646738"/>
    </source>
</evidence>
<feature type="signal peptide" evidence="4">
    <location>
        <begin position="1"/>
        <end position="40"/>
    </location>
</feature>
<dbReference type="EMBL" id="BNEA01000015">
    <property type="protein sequence ID" value="GHI57271.1"/>
    <property type="molecule type" value="Genomic_DNA"/>
</dbReference>
<comment type="similarity">
    <text evidence="1">Belongs to the transglycosylase family. Rpf subfamily.</text>
</comment>
<feature type="chain" id="PRO_5045043683" evidence="4">
    <location>
        <begin position="41"/>
        <end position="377"/>
    </location>
</feature>
<feature type="compositionally biased region" description="Basic and acidic residues" evidence="3">
    <location>
        <begin position="199"/>
        <end position="208"/>
    </location>
</feature>
<dbReference type="SMART" id="SM00257">
    <property type="entry name" value="LysM"/>
    <property type="match status" value="1"/>
</dbReference>
<dbReference type="Proteomes" id="UP000646738">
    <property type="component" value="Unassembled WGS sequence"/>
</dbReference>
<dbReference type="SUPFAM" id="SSF54106">
    <property type="entry name" value="LysM domain"/>
    <property type="match status" value="1"/>
</dbReference>
<proteinExistence type="inferred from homology"/>
<feature type="compositionally biased region" description="Polar residues" evidence="3">
    <location>
        <begin position="301"/>
        <end position="311"/>
    </location>
</feature>
<organism evidence="6 7">
    <name type="scientific">Streptomyces rubradiris</name>
    <name type="common">Streptomyces achromogenes subsp. rubradiris</name>
    <dbReference type="NCBI Taxonomy" id="285531"/>
    <lineage>
        <taxon>Bacteria</taxon>
        <taxon>Bacillati</taxon>
        <taxon>Actinomycetota</taxon>
        <taxon>Actinomycetes</taxon>
        <taxon>Kitasatosporales</taxon>
        <taxon>Streptomycetaceae</taxon>
        <taxon>Streptomyces</taxon>
    </lineage>
</organism>
<name>A0ABQ3RN26_STRRR</name>
<reference evidence="7" key="1">
    <citation type="submission" date="2023-07" db="EMBL/GenBank/DDBJ databases">
        <title>Whole genome shotgun sequence of Streptomyces achromogenes subsp. rubradiris NBRC 14000.</title>
        <authorList>
            <person name="Komaki H."/>
            <person name="Tamura T."/>
        </authorList>
    </citation>
    <scope>NUCLEOTIDE SEQUENCE [LARGE SCALE GENOMIC DNA]</scope>
    <source>
        <strain evidence="7">NBRC 14000</strain>
    </source>
</reference>
<dbReference type="CDD" id="cd00118">
    <property type="entry name" value="LysM"/>
    <property type="match status" value="1"/>
</dbReference>
<feature type="domain" description="LysM" evidence="5">
    <location>
        <begin position="321"/>
        <end position="370"/>
    </location>
</feature>
<dbReference type="Gene3D" id="3.10.350.10">
    <property type="entry name" value="LysM domain"/>
    <property type="match status" value="1"/>
</dbReference>
<dbReference type="InterPro" id="IPR023346">
    <property type="entry name" value="Lysozyme-like_dom_sf"/>
</dbReference>
<evidence type="ECO:0000256" key="4">
    <source>
        <dbReference type="SAM" id="SignalP"/>
    </source>
</evidence>
<dbReference type="PANTHER" id="PTHR34700:SF4">
    <property type="entry name" value="PHAGE-LIKE ELEMENT PBSX PROTEIN XKDP"/>
    <property type="match status" value="1"/>
</dbReference>
<feature type="compositionally biased region" description="Low complexity" evidence="3">
    <location>
        <begin position="230"/>
        <end position="240"/>
    </location>
</feature>
<evidence type="ECO:0000313" key="6">
    <source>
        <dbReference type="EMBL" id="GHI57271.1"/>
    </source>
</evidence>
<feature type="compositionally biased region" description="Basic and acidic residues" evidence="3">
    <location>
        <begin position="217"/>
        <end position="229"/>
    </location>
</feature>
<feature type="compositionally biased region" description="Low complexity" evidence="3">
    <location>
        <begin position="156"/>
        <end position="198"/>
    </location>
</feature>
<dbReference type="InterPro" id="IPR010618">
    <property type="entry name" value="RPF"/>
</dbReference>
<dbReference type="Pfam" id="PF06737">
    <property type="entry name" value="Transglycosylas"/>
    <property type="match status" value="1"/>
</dbReference>
<evidence type="ECO:0000256" key="2">
    <source>
        <dbReference type="ARBA" id="ARBA00022801"/>
    </source>
</evidence>
<dbReference type="InterPro" id="IPR036779">
    <property type="entry name" value="LysM_dom_sf"/>
</dbReference>
<gene>
    <name evidence="6" type="ORF">Srubr_71170</name>
</gene>
<keyword evidence="2" id="KW-0378">Hydrolase</keyword>
<feature type="compositionally biased region" description="Polar residues" evidence="3">
    <location>
        <begin position="269"/>
        <end position="284"/>
    </location>
</feature>
<keyword evidence="7" id="KW-1185">Reference proteome</keyword>
<evidence type="ECO:0000259" key="5">
    <source>
        <dbReference type="PROSITE" id="PS51782"/>
    </source>
</evidence>
<sequence length="377" mass="37071">MLSGNGRHRRPRQAPALLVAAGVTGSAIAIPLLGAASANAADGTTWDKVAECESGGSWSADNGTGYYGGLLISQEDWDKYGGGQYAASPDQASRQQQIAVAEKILADRGTTPWATCALLSGLTRNSGSMEVDTGVDDSGGTGGSADASGSAGGSGTSKAPGTSDPSGRPDASPSTGSTGSTADPGSGPSSDPTGTPSTKQDKGDKAGKGGEGTGKAAGEEADKAADKGAGETPGSTGTDTTKSDKSPTPDTGNTQYPGGAPTATPDAGTVSNPQQAAGSWSLVDTGTVGTGGRHRGPSADETLTNGQNGTASGRHASRETDTYTVRQGDSLSSIADSLDVDGGWHALYAGNKKAIGADPNHITAGQTLNVQGESDAK</sequence>
<dbReference type="PANTHER" id="PTHR34700">
    <property type="entry name" value="POTASSIUM BINDING PROTEIN KBP"/>
    <property type="match status" value="1"/>
</dbReference>
<dbReference type="CDD" id="cd13925">
    <property type="entry name" value="RPF"/>
    <property type="match status" value="1"/>
</dbReference>
<evidence type="ECO:0000256" key="1">
    <source>
        <dbReference type="ARBA" id="ARBA00010830"/>
    </source>
</evidence>
<evidence type="ECO:0000256" key="3">
    <source>
        <dbReference type="SAM" id="MobiDB-lite"/>
    </source>
</evidence>
<comment type="caution">
    <text evidence="6">The sequence shown here is derived from an EMBL/GenBank/DDBJ whole genome shotgun (WGS) entry which is preliminary data.</text>
</comment>
<dbReference type="SUPFAM" id="SSF53955">
    <property type="entry name" value="Lysozyme-like"/>
    <property type="match status" value="1"/>
</dbReference>
<dbReference type="RefSeq" id="WP_189992021.1">
    <property type="nucleotide sequence ID" value="NZ_BNCB01000004.1"/>
</dbReference>
<feature type="region of interest" description="Disordered" evidence="3">
    <location>
        <begin position="125"/>
        <end position="330"/>
    </location>
</feature>
<dbReference type="Pfam" id="PF01476">
    <property type="entry name" value="LysM"/>
    <property type="match status" value="1"/>
</dbReference>
<accession>A0ABQ3RN26</accession>
<dbReference type="PROSITE" id="PS51782">
    <property type="entry name" value="LYSM"/>
    <property type="match status" value="1"/>
</dbReference>
<dbReference type="InterPro" id="IPR052196">
    <property type="entry name" value="Bact_Kbp"/>
</dbReference>